<dbReference type="PANTHER" id="PTHR45947:SF3">
    <property type="entry name" value="SULFOQUINOVOSYL TRANSFERASE SQD2"/>
    <property type="match status" value="1"/>
</dbReference>
<evidence type="ECO:0008006" key="4">
    <source>
        <dbReference type="Google" id="ProtNLM"/>
    </source>
</evidence>
<feature type="non-terminal residue" evidence="3">
    <location>
        <position position="1"/>
    </location>
</feature>
<dbReference type="Gene3D" id="3.40.50.2000">
    <property type="entry name" value="Glycogen Phosphorylase B"/>
    <property type="match status" value="1"/>
</dbReference>
<evidence type="ECO:0000313" key="3">
    <source>
        <dbReference type="EMBL" id="KKK47215.1"/>
    </source>
</evidence>
<sequence>GRTRRKFYLIQDFEPMFYPAGTVYALAEQTYRMGLYGIASGPTLKEMYERDYGGKAIHYNACVDTSLFHSGEVDQESSDQFTVFLFGRPGHWRSCYELAIAALKRLKEHWQGRLHIITAGSWANASDPVSASMLDNLGLLDYEATPDLYRRCDVGLVLTMSKNPSYVTLEMMACGTLLVSNYNPAASWLLRDGENCLLAEPTAESLYQALERGVLDRQLRKRLTAQAVADIKERHSDWEPEIEKVYQYLCDPDGLLRT</sequence>
<dbReference type="EMBL" id="LAZR01069690">
    <property type="protein sequence ID" value="KKK47215.1"/>
    <property type="molecule type" value="Genomic_DNA"/>
</dbReference>
<dbReference type="InterPro" id="IPR055050">
    <property type="entry name" value="WsaF_C"/>
</dbReference>
<proteinExistence type="predicted"/>
<accession>A0A0F8WG97</accession>
<dbReference type="CDD" id="cd03801">
    <property type="entry name" value="GT4_PimA-like"/>
    <property type="match status" value="1"/>
</dbReference>
<dbReference type="PANTHER" id="PTHR45947">
    <property type="entry name" value="SULFOQUINOVOSYL TRANSFERASE SQD2"/>
    <property type="match status" value="1"/>
</dbReference>
<dbReference type="SUPFAM" id="SSF53756">
    <property type="entry name" value="UDP-Glycosyltransferase/glycogen phosphorylase"/>
    <property type="match status" value="1"/>
</dbReference>
<dbReference type="InterPro" id="IPR048510">
    <property type="entry name" value="WsaF_N"/>
</dbReference>
<dbReference type="Gene3D" id="3.40.50.11090">
    <property type="match status" value="1"/>
</dbReference>
<dbReference type="InterPro" id="IPR050194">
    <property type="entry name" value="Glycosyltransferase_grp1"/>
</dbReference>
<gene>
    <name evidence="3" type="ORF">LCGC14_3157440</name>
</gene>
<evidence type="ECO:0000259" key="1">
    <source>
        <dbReference type="Pfam" id="PF21374"/>
    </source>
</evidence>
<comment type="caution">
    <text evidence="3">The sequence shown here is derived from an EMBL/GenBank/DDBJ whole genome shotgun (WGS) entry which is preliminary data.</text>
</comment>
<feature type="domain" description="WsaF C-terminal" evidence="2">
    <location>
        <begin position="83"/>
        <end position="211"/>
    </location>
</feature>
<organism evidence="3">
    <name type="scientific">marine sediment metagenome</name>
    <dbReference type="NCBI Taxonomy" id="412755"/>
    <lineage>
        <taxon>unclassified sequences</taxon>
        <taxon>metagenomes</taxon>
        <taxon>ecological metagenomes</taxon>
    </lineage>
</organism>
<evidence type="ECO:0000259" key="2">
    <source>
        <dbReference type="Pfam" id="PF22772"/>
    </source>
</evidence>
<name>A0A0F8WG97_9ZZZZ</name>
<reference evidence="3" key="1">
    <citation type="journal article" date="2015" name="Nature">
        <title>Complex archaea that bridge the gap between prokaryotes and eukaryotes.</title>
        <authorList>
            <person name="Spang A."/>
            <person name="Saw J.H."/>
            <person name="Jorgensen S.L."/>
            <person name="Zaremba-Niedzwiedzka K."/>
            <person name="Martijn J."/>
            <person name="Lind A.E."/>
            <person name="van Eijk R."/>
            <person name="Schleper C."/>
            <person name="Guy L."/>
            <person name="Ettema T.J."/>
        </authorList>
    </citation>
    <scope>NUCLEOTIDE SEQUENCE</scope>
</reference>
<feature type="domain" description="WsaF N-terminal" evidence="1">
    <location>
        <begin position="3"/>
        <end position="35"/>
    </location>
</feature>
<dbReference type="AlphaFoldDB" id="A0A0F8WG97"/>
<dbReference type="GO" id="GO:0030247">
    <property type="term" value="F:polysaccharide binding"/>
    <property type="evidence" value="ECO:0007669"/>
    <property type="project" value="InterPro"/>
</dbReference>
<dbReference type="GO" id="GO:0016757">
    <property type="term" value="F:glycosyltransferase activity"/>
    <property type="evidence" value="ECO:0007669"/>
    <property type="project" value="TreeGrafter"/>
</dbReference>
<protein>
    <recommendedName>
        <fullName evidence="4">Glycosyl transferase family 1 domain-containing protein</fullName>
    </recommendedName>
</protein>
<dbReference type="Pfam" id="PF22772">
    <property type="entry name" value="WsaF_C"/>
    <property type="match status" value="1"/>
</dbReference>
<dbReference type="Pfam" id="PF21374">
    <property type="entry name" value="WsaF_N"/>
    <property type="match status" value="1"/>
</dbReference>